<gene>
    <name evidence="1" type="ORF">EI42_02309</name>
</gene>
<dbReference type="RefSeq" id="WP_111321958.1">
    <property type="nucleotide sequence ID" value="NZ_BIFX01000003.1"/>
</dbReference>
<proteinExistence type="predicted"/>
<evidence type="ECO:0000313" key="1">
    <source>
        <dbReference type="EMBL" id="PZW31212.1"/>
    </source>
</evidence>
<keyword evidence="2" id="KW-1185">Reference proteome</keyword>
<dbReference type="EMBL" id="QKUF01000006">
    <property type="protein sequence ID" value="PZW31212.1"/>
    <property type="molecule type" value="Genomic_DNA"/>
</dbReference>
<accession>A0A326UBZ9</accession>
<organism evidence="1 2">
    <name type="scientific">Thermosporothrix hazakensis</name>
    <dbReference type="NCBI Taxonomy" id="644383"/>
    <lineage>
        <taxon>Bacteria</taxon>
        <taxon>Bacillati</taxon>
        <taxon>Chloroflexota</taxon>
        <taxon>Ktedonobacteria</taxon>
        <taxon>Ktedonobacterales</taxon>
        <taxon>Thermosporotrichaceae</taxon>
        <taxon>Thermosporothrix</taxon>
    </lineage>
</organism>
<name>A0A326UBZ9_THEHA</name>
<reference evidence="1 2" key="1">
    <citation type="submission" date="2018-06" db="EMBL/GenBank/DDBJ databases">
        <title>Genomic Encyclopedia of Archaeal and Bacterial Type Strains, Phase II (KMG-II): from individual species to whole genera.</title>
        <authorList>
            <person name="Goeker M."/>
        </authorList>
    </citation>
    <scope>NUCLEOTIDE SEQUENCE [LARGE SCALE GENOMIC DNA]</scope>
    <source>
        <strain evidence="1 2">ATCC BAA-1881</strain>
    </source>
</reference>
<dbReference type="Proteomes" id="UP000248806">
    <property type="component" value="Unassembled WGS sequence"/>
</dbReference>
<evidence type="ECO:0000313" key="2">
    <source>
        <dbReference type="Proteomes" id="UP000248806"/>
    </source>
</evidence>
<sequence>MDILLEAAWVAARAEDQWREYQVNRCIAAFVMGNPRVLEEVKKLAQNDNRLAALAQVKLEQYFPDVWGQGEEE</sequence>
<comment type="caution">
    <text evidence="1">The sequence shown here is derived from an EMBL/GenBank/DDBJ whole genome shotgun (WGS) entry which is preliminary data.</text>
</comment>
<protein>
    <submittedName>
        <fullName evidence="1">Uncharacterized protein</fullName>
    </submittedName>
</protein>
<dbReference type="AlphaFoldDB" id="A0A326UBZ9"/>